<dbReference type="SUPFAM" id="SSF53335">
    <property type="entry name" value="S-adenosyl-L-methionine-dependent methyltransferases"/>
    <property type="match status" value="1"/>
</dbReference>
<dbReference type="PANTHER" id="PTHR34203">
    <property type="entry name" value="METHYLTRANSFERASE, FKBM FAMILY PROTEIN"/>
    <property type="match status" value="1"/>
</dbReference>
<dbReference type="Gene3D" id="3.40.50.720">
    <property type="entry name" value="NAD(P)-binding Rossmann-like Domain"/>
    <property type="match status" value="1"/>
</dbReference>
<accession>A0A9D1PHN7</accession>
<dbReference type="Pfam" id="PF05050">
    <property type="entry name" value="Methyltransf_21"/>
    <property type="match status" value="1"/>
</dbReference>
<dbReference type="InterPro" id="IPR006342">
    <property type="entry name" value="FkbM_mtfrase"/>
</dbReference>
<dbReference type="PANTHER" id="PTHR34203:SF15">
    <property type="entry name" value="SLL1173 PROTEIN"/>
    <property type="match status" value="1"/>
</dbReference>
<sequence length="330" mass="37503">MDRLSLDISFDPSIVYHMVELCGADKQFISFGYDISSVLKAINQKTPIIIYGAGHYGRQWCEFLKTKHAKIIGFYDKNYKNLQNVMGFPVLEPPQKADGEYLILITPINYVDDIYDDLLKKGFTPERLLKGCSKLENDVEHQYFDFRDKYPEGGAFIDAGCFDCDTSLRFSHWCNDKYSKIFAFEPDEKNIEICKQVAKQNGLERIEFYQLGLAKQSGAATFCVTGTSSSYISEDLEQGQKIILSTLDEIVGETKVSFIKMDIEGSELSALQGATEIIQRDKPLCAISVYHKPGDMVVIMDYLLSLVPEYKFALRHYSNVDAETVLYAFL</sequence>
<gene>
    <name evidence="2" type="ORF">H9746_02640</name>
</gene>
<dbReference type="Gene3D" id="3.40.50.150">
    <property type="entry name" value="Vaccinia Virus protein VP39"/>
    <property type="match status" value="1"/>
</dbReference>
<reference evidence="2" key="1">
    <citation type="journal article" date="2021" name="PeerJ">
        <title>Extensive microbial diversity within the chicken gut microbiome revealed by metagenomics and culture.</title>
        <authorList>
            <person name="Gilroy R."/>
            <person name="Ravi A."/>
            <person name="Getino M."/>
            <person name="Pursley I."/>
            <person name="Horton D.L."/>
            <person name="Alikhan N.F."/>
            <person name="Baker D."/>
            <person name="Gharbi K."/>
            <person name="Hall N."/>
            <person name="Watson M."/>
            <person name="Adriaenssens E.M."/>
            <person name="Foster-Nyarko E."/>
            <person name="Jarju S."/>
            <person name="Secka A."/>
            <person name="Antonio M."/>
            <person name="Oren A."/>
            <person name="Chaudhuri R.R."/>
            <person name="La Ragione R."/>
            <person name="Hildebrand F."/>
            <person name="Pallen M.J."/>
        </authorList>
    </citation>
    <scope>NUCLEOTIDE SEQUENCE</scope>
    <source>
        <strain evidence="2">CHK193-4272</strain>
    </source>
</reference>
<protein>
    <submittedName>
        <fullName evidence="2">FkbM family methyltransferase</fullName>
    </submittedName>
</protein>
<organism evidence="2 3">
    <name type="scientific">Candidatus Butyricicoccus avistercoris</name>
    <dbReference type="NCBI Taxonomy" id="2838518"/>
    <lineage>
        <taxon>Bacteria</taxon>
        <taxon>Bacillati</taxon>
        <taxon>Bacillota</taxon>
        <taxon>Clostridia</taxon>
        <taxon>Eubacteriales</taxon>
        <taxon>Butyricicoccaceae</taxon>
        <taxon>Butyricicoccus</taxon>
    </lineage>
</organism>
<comment type="caution">
    <text evidence="2">The sequence shown here is derived from an EMBL/GenBank/DDBJ whole genome shotgun (WGS) entry which is preliminary data.</text>
</comment>
<dbReference type="AlphaFoldDB" id="A0A9D1PHN7"/>
<keyword evidence="2" id="KW-0489">Methyltransferase</keyword>
<dbReference type="EMBL" id="DXIE01000018">
    <property type="protein sequence ID" value="HIV61734.1"/>
    <property type="molecule type" value="Genomic_DNA"/>
</dbReference>
<keyword evidence="2" id="KW-0808">Transferase</keyword>
<dbReference type="GO" id="GO:0008168">
    <property type="term" value="F:methyltransferase activity"/>
    <property type="evidence" value="ECO:0007669"/>
    <property type="project" value="UniProtKB-KW"/>
</dbReference>
<name>A0A9D1PHN7_9FIRM</name>
<dbReference type="NCBIfam" id="TIGR01444">
    <property type="entry name" value="fkbM_fam"/>
    <property type="match status" value="1"/>
</dbReference>
<evidence type="ECO:0000259" key="1">
    <source>
        <dbReference type="Pfam" id="PF05050"/>
    </source>
</evidence>
<proteinExistence type="predicted"/>
<evidence type="ECO:0000313" key="2">
    <source>
        <dbReference type="EMBL" id="HIV61734.1"/>
    </source>
</evidence>
<reference evidence="2" key="2">
    <citation type="submission" date="2021-04" db="EMBL/GenBank/DDBJ databases">
        <authorList>
            <person name="Gilroy R."/>
        </authorList>
    </citation>
    <scope>NUCLEOTIDE SEQUENCE</scope>
    <source>
        <strain evidence="2">CHK193-4272</strain>
    </source>
</reference>
<dbReference type="Proteomes" id="UP000886808">
    <property type="component" value="Unassembled WGS sequence"/>
</dbReference>
<evidence type="ECO:0000313" key="3">
    <source>
        <dbReference type="Proteomes" id="UP000886808"/>
    </source>
</evidence>
<feature type="domain" description="Methyltransferase FkbM" evidence="1">
    <location>
        <begin position="173"/>
        <end position="303"/>
    </location>
</feature>
<dbReference type="InterPro" id="IPR052514">
    <property type="entry name" value="SAM-dependent_MTase"/>
</dbReference>
<dbReference type="GO" id="GO:0032259">
    <property type="term" value="P:methylation"/>
    <property type="evidence" value="ECO:0007669"/>
    <property type="project" value="UniProtKB-KW"/>
</dbReference>
<dbReference type="InterPro" id="IPR029063">
    <property type="entry name" value="SAM-dependent_MTases_sf"/>
</dbReference>